<dbReference type="Proteomes" id="UP000615446">
    <property type="component" value="Unassembled WGS sequence"/>
</dbReference>
<name>A0A2Z6RA59_9GLOM</name>
<sequence>MYSKVLWISELQREKFVKSITFDNQQVNNNRVALLIRDEEIDDAILESPELNVDNIDMDDNSDNENDKETDKFIKLWFEGLDEEDISNSEDNISDNKIDENLNKLLSTQIHLTDNNDAKWDLTTLFKSQLVVSSFFFSMSL</sequence>
<dbReference type="EMBL" id="BEXD01002635">
    <property type="protein sequence ID" value="GBB98940.1"/>
    <property type="molecule type" value="Genomic_DNA"/>
</dbReference>
<reference evidence="1 3" key="1">
    <citation type="submission" date="2017-11" db="EMBL/GenBank/DDBJ databases">
        <title>The genome of Rhizophagus clarus HR1 reveals common genetic basis of auxotrophy among arbuscular mycorrhizal fungi.</title>
        <authorList>
            <person name="Kobayashi Y."/>
        </authorList>
    </citation>
    <scope>NUCLEOTIDE SEQUENCE [LARGE SCALE GENOMIC DNA]</scope>
    <source>
        <strain evidence="1 3">HR1</strain>
    </source>
</reference>
<evidence type="ECO:0000313" key="3">
    <source>
        <dbReference type="Proteomes" id="UP000247702"/>
    </source>
</evidence>
<organism evidence="1 3">
    <name type="scientific">Rhizophagus clarus</name>
    <dbReference type="NCBI Taxonomy" id="94130"/>
    <lineage>
        <taxon>Eukaryota</taxon>
        <taxon>Fungi</taxon>
        <taxon>Fungi incertae sedis</taxon>
        <taxon>Mucoromycota</taxon>
        <taxon>Glomeromycotina</taxon>
        <taxon>Glomeromycetes</taxon>
        <taxon>Glomerales</taxon>
        <taxon>Glomeraceae</taxon>
        <taxon>Rhizophagus</taxon>
    </lineage>
</organism>
<dbReference type="OrthoDB" id="2419851at2759"/>
<reference evidence="2" key="2">
    <citation type="submission" date="2019-10" db="EMBL/GenBank/DDBJ databases">
        <title>Conservation and host-specific expression of non-tandemly repeated heterogenous ribosome RNA gene in arbuscular mycorrhizal fungi.</title>
        <authorList>
            <person name="Maeda T."/>
            <person name="Kobayashi Y."/>
            <person name="Nakagawa T."/>
            <person name="Ezawa T."/>
            <person name="Yamaguchi K."/>
            <person name="Bino T."/>
            <person name="Nishimoto Y."/>
            <person name="Shigenobu S."/>
            <person name="Kawaguchi M."/>
        </authorList>
    </citation>
    <scope>NUCLEOTIDE SEQUENCE</scope>
    <source>
        <strain evidence="2">HR1</strain>
    </source>
</reference>
<dbReference type="Proteomes" id="UP000247702">
    <property type="component" value="Unassembled WGS sequence"/>
</dbReference>
<dbReference type="AlphaFoldDB" id="A0A2Z6RA59"/>
<dbReference type="EMBL" id="BLAL01000187">
    <property type="protein sequence ID" value="GES89485.1"/>
    <property type="molecule type" value="Genomic_DNA"/>
</dbReference>
<evidence type="ECO:0000313" key="2">
    <source>
        <dbReference type="EMBL" id="GES89485.1"/>
    </source>
</evidence>
<accession>A0A2Z6RA59</accession>
<keyword evidence="3" id="KW-1185">Reference proteome</keyword>
<gene>
    <name evidence="2" type="ORF">RCL2_001638300</name>
    <name evidence="1" type="ORF">RclHR1_03370007</name>
</gene>
<evidence type="ECO:0000313" key="1">
    <source>
        <dbReference type="EMBL" id="GBB98940.1"/>
    </source>
</evidence>
<protein>
    <submittedName>
        <fullName evidence="1">Uncharacterized protein</fullName>
    </submittedName>
</protein>
<comment type="caution">
    <text evidence="1">The sequence shown here is derived from an EMBL/GenBank/DDBJ whole genome shotgun (WGS) entry which is preliminary data.</text>
</comment>
<proteinExistence type="predicted"/>